<gene>
    <name evidence="2" type="ORF">HNP60_002819</name>
</gene>
<evidence type="ECO:0000313" key="2">
    <source>
        <dbReference type="EMBL" id="MBB5986845.1"/>
    </source>
</evidence>
<feature type="domain" description="EthD" evidence="1">
    <location>
        <begin position="147"/>
        <end position="229"/>
    </location>
</feature>
<dbReference type="EMBL" id="JACHKA010000001">
    <property type="protein sequence ID" value="MBB5986845.1"/>
    <property type="molecule type" value="Genomic_DNA"/>
</dbReference>
<proteinExistence type="predicted"/>
<dbReference type="Pfam" id="PF07110">
    <property type="entry name" value="EthD"/>
    <property type="match status" value="2"/>
</dbReference>
<dbReference type="InterPro" id="IPR011008">
    <property type="entry name" value="Dimeric_a/b-barrel"/>
</dbReference>
<dbReference type="Gene3D" id="3.30.70.100">
    <property type="match status" value="2"/>
</dbReference>
<feature type="domain" description="EthD" evidence="1">
    <location>
        <begin position="29"/>
        <end position="115"/>
    </location>
</feature>
<protein>
    <recommendedName>
        <fullName evidence="1">EthD domain-containing protein</fullName>
    </recommendedName>
</protein>
<organism evidence="2 3">
    <name type="scientific">Sphingobium lignivorans</name>
    <dbReference type="NCBI Taxonomy" id="2735886"/>
    <lineage>
        <taxon>Bacteria</taxon>
        <taxon>Pseudomonadati</taxon>
        <taxon>Pseudomonadota</taxon>
        <taxon>Alphaproteobacteria</taxon>
        <taxon>Sphingomonadales</taxon>
        <taxon>Sphingomonadaceae</taxon>
        <taxon>Sphingobium</taxon>
    </lineage>
</organism>
<dbReference type="InterPro" id="IPR009799">
    <property type="entry name" value="EthD_dom"/>
</dbReference>
<evidence type="ECO:0000259" key="1">
    <source>
        <dbReference type="Pfam" id="PF07110"/>
    </source>
</evidence>
<dbReference type="SUPFAM" id="SSF54909">
    <property type="entry name" value="Dimeric alpha+beta barrel"/>
    <property type="match status" value="2"/>
</dbReference>
<dbReference type="Proteomes" id="UP001138540">
    <property type="component" value="Unassembled WGS sequence"/>
</dbReference>
<sequence>MLPFLAMAGTVRPATATASKLMAMIARPPELGEEQFRIRWFGFHAALARSLPGLRTLIYSETLGAGGADQPQAAYPSRIDGMVQCAFESEDARLAALSSETGEALFASGGRIMDRAEWRRWTVRENVVIAPDRAAVGIKRTLLLARKPGLSRADFELHWLGRHAELAHEVPGLKGVVFNTILEGDAGNGPGIDGITETWWASGSDEPGGKVPSPQADAWMADGEHFLDLPRCRTIVTIEYPFILPDQSAG</sequence>
<comment type="caution">
    <text evidence="2">The sequence shown here is derived from an EMBL/GenBank/DDBJ whole genome shotgun (WGS) entry which is preliminary data.</text>
</comment>
<dbReference type="RefSeq" id="WP_184154819.1">
    <property type="nucleotide sequence ID" value="NZ_JACHKA010000001.1"/>
</dbReference>
<name>A0ABR6NHT8_9SPHN</name>
<accession>A0ABR6NHT8</accession>
<evidence type="ECO:0000313" key="3">
    <source>
        <dbReference type="Proteomes" id="UP001138540"/>
    </source>
</evidence>
<reference evidence="2 3" key="1">
    <citation type="submission" date="2020-08" db="EMBL/GenBank/DDBJ databases">
        <title>Exploring microbial biodiversity for novel pathways involved in the catabolism of aromatic compounds derived from lignin.</title>
        <authorList>
            <person name="Elkins J."/>
        </authorList>
    </citation>
    <scope>NUCLEOTIDE SEQUENCE [LARGE SCALE GENOMIC DNA]</scope>
    <source>
        <strain evidence="2 3">B1D3A</strain>
    </source>
</reference>
<keyword evidence="3" id="KW-1185">Reference proteome</keyword>